<dbReference type="EMBL" id="JARKIF010000029">
    <property type="protein sequence ID" value="KAJ7613226.1"/>
    <property type="molecule type" value="Genomic_DNA"/>
</dbReference>
<keyword evidence="2" id="KW-1185">Reference proteome</keyword>
<comment type="caution">
    <text evidence="1">The sequence shown here is derived from an EMBL/GenBank/DDBJ whole genome shotgun (WGS) entry which is preliminary data.</text>
</comment>
<dbReference type="Proteomes" id="UP001221142">
    <property type="component" value="Unassembled WGS sequence"/>
</dbReference>
<name>A0AAD7B8U5_9AGAR</name>
<organism evidence="1 2">
    <name type="scientific">Roridomyces roridus</name>
    <dbReference type="NCBI Taxonomy" id="1738132"/>
    <lineage>
        <taxon>Eukaryota</taxon>
        <taxon>Fungi</taxon>
        <taxon>Dikarya</taxon>
        <taxon>Basidiomycota</taxon>
        <taxon>Agaricomycotina</taxon>
        <taxon>Agaricomycetes</taxon>
        <taxon>Agaricomycetidae</taxon>
        <taxon>Agaricales</taxon>
        <taxon>Marasmiineae</taxon>
        <taxon>Mycenaceae</taxon>
        <taxon>Roridomyces</taxon>
    </lineage>
</organism>
<dbReference type="AlphaFoldDB" id="A0AAD7B8U5"/>
<proteinExistence type="predicted"/>
<evidence type="ECO:0000313" key="2">
    <source>
        <dbReference type="Proteomes" id="UP001221142"/>
    </source>
</evidence>
<feature type="non-terminal residue" evidence="1">
    <location>
        <position position="1"/>
    </location>
</feature>
<evidence type="ECO:0000313" key="1">
    <source>
        <dbReference type="EMBL" id="KAJ7613226.1"/>
    </source>
</evidence>
<accession>A0AAD7B8U5</accession>
<gene>
    <name evidence="1" type="ORF">FB45DRAFT_1113070</name>
</gene>
<reference evidence="1" key="1">
    <citation type="submission" date="2023-03" db="EMBL/GenBank/DDBJ databases">
        <title>Massive genome expansion in bonnet fungi (Mycena s.s.) driven by repeated elements and novel gene families across ecological guilds.</title>
        <authorList>
            <consortium name="Lawrence Berkeley National Laboratory"/>
            <person name="Harder C.B."/>
            <person name="Miyauchi S."/>
            <person name="Viragh M."/>
            <person name="Kuo A."/>
            <person name="Thoen E."/>
            <person name="Andreopoulos B."/>
            <person name="Lu D."/>
            <person name="Skrede I."/>
            <person name="Drula E."/>
            <person name="Henrissat B."/>
            <person name="Morin E."/>
            <person name="Kohler A."/>
            <person name="Barry K."/>
            <person name="LaButti K."/>
            <person name="Morin E."/>
            <person name="Salamov A."/>
            <person name="Lipzen A."/>
            <person name="Mereny Z."/>
            <person name="Hegedus B."/>
            <person name="Baldrian P."/>
            <person name="Stursova M."/>
            <person name="Weitz H."/>
            <person name="Taylor A."/>
            <person name="Grigoriev I.V."/>
            <person name="Nagy L.G."/>
            <person name="Martin F."/>
            <person name="Kauserud H."/>
        </authorList>
    </citation>
    <scope>NUCLEOTIDE SEQUENCE</scope>
    <source>
        <strain evidence="1">9284</strain>
    </source>
</reference>
<protein>
    <submittedName>
        <fullName evidence="1">Uncharacterized protein</fullName>
    </submittedName>
</protein>
<sequence>LRSPLRYCVSFQPSSTRIFTHSPSPKLLYSFLFQLPPHLSYIMYAKTTVVSLLFASSALAAPLSQEAVEARELEARAVRIPTGALADLAKTFGKGALTGGAITGLLGLLGEATSGDPSALSGRDLEALEARAGIASLLEKLVGVGGESLESVIKKAIFGGVASGVAVEGVNAVAGKSKRSVAGSVAGGAAKKGLGKVIGNGVADGLGTALGGLGITAILGKLFGSSDDSAASKRAVADLSDDEVNTLLEWMGTLPSNSVDKRAAITSSVGKGLAGLGAGLAATQGIQAAIEKLESLFDREISFDELD</sequence>